<evidence type="ECO:0000256" key="5">
    <source>
        <dbReference type="SAM" id="MobiDB-lite"/>
    </source>
</evidence>
<evidence type="ECO:0000256" key="1">
    <source>
        <dbReference type="ARBA" id="ARBA00023015"/>
    </source>
</evidence>
<feature type="compositionally biased region" description="Basic and acidic residues" evidence="5">
    <location>
        <begin position="17"/>
        <end position="29"/>
    </location>
</feature>
<dbReference type="InterPro" id="IPR036271">
    <property type="entry name" value="Tet_transcr_reg_TetR-rel_C_sf"/>
</dbReference>
<feature type="DNA-binding region" description="H-T-H motif" evidence="4">
    <location>
        <begin position="53"/>
        <end position="72"/>
    </location>
</feature>
<dbReference type="InterPro" id="IPR001647">
    <property type="entry name" value="HTH_TetR"/>
</dbReference>
<dbReference type="SUPFAM" id="SSF48498">
    <property type="entry name" value="Tetracyclin repressor-like, C-terminal domain"/>
    <property type="match status" value="1"/>
</dbReference>
<dbReference type="Gene3D" id="1.10.357.10">
    <property type="entry name" value="Tetracycline Repressor, domain 2"/>
    <property type="match status" value="1"/>
</dbReference>
<reference evidence="7 8" key="1">
    <citation type="submission" date="2020-08" db="EMBL/GenBank/DDBJ databases">
        <title>Sequencing the genomes of 1000 actinobacteria strains.</title>
        <authorList>
            <person name="Klenk H.-P."/>
        </authorList>
    </citation>
    <scope>NUCLEOTIDE SEQUENCE [LARGE SCALE GENOMIC DNA]</scope>
    <source>
        <strain evidence="7 8">DSM 44551</strain>
    </source>
</reference>
<dbReference type="GO" id="GO:0000976">
    <property type="term" value="F:transcription cis-regulatory region binding"/>
    <property type="evidence" value="ECO:0007669"/>
    <property type="project" value="TreeGrafter"/>
</dbReference>
<dbReference type="PANTHER" id="PTHR30055">
    <property type="entry name" value="HTH-TYPE TRANSCRIPTIONAL REGULATOR RUTR"/>
    <property type="match status" value="1"/>
</dbReference>
<comment type="caution">
    <text evidence="7">The sequence shown here is derived from an EMBL/GenBank/DDBJ whole genome shotgun (WGS) entry which is preliminary data.</text>
</comment>
<evidence type="ECO:0000313" key="7">
    <source>
        <dbReference type="EMBL" id="MBB5430507.1"/>
    </source>
</evidence>
<dbReference type="AlphaFoldDB" id="A0A7W8QHE8"/>
<dbReference type="PROSITE" id="PS50977">
    <property type="entry name" value="HTH_TETR_2"/>
    <property type="match status" value="1"/>
</dbReference>
<dbReference type="RefSeq" id="WP_184388436.1">
    <property type="nucleotide sequence ID" value="NZ_BAAAJD010000023.1"/>
</dbReference>
<dbReference type="GO" id="GO:0003700">
    <property type="term" value="F:DNA-binding transcription factor activity"/>
    <property type="evidence" value="ECO:0007669"/>
    <property type="project" value="TreeGrafter"/>
</dbReference>
<protein>
    <submittedName>
        <fullName evidence="7">AcrR family transcriptional regulator</fullName>
    </submittedName>
</protein>
<gene>
    <name evidence="7" type="ORF">HDA36_000591</name>
</gene>
<dbReference type="InterPro" id="IPR050109">
    <property type="entry name" value="HTH-type_TetR-like_transc_reg"/>
</dbReference>
<keyword evidence="1" id="KW-0805">Transcription regulation</keyword>
<dbReference type="InterPro" id="IPR004111">
    <property type="entry name" value="Repressor_TetR_C"/>
</dbReference>
<organism evidence="7 8">
    <name type="scientific">Nocardiopsis composta</name>
    <dbReference type="NCBI Taxonomy" id="157465"/>
    <lineage>
        <taxon>Bacteria</taxon>
        <taxon>Bacillati</taxon>
        <taxon>Actinomycetota</taxon>
        <taxon>Actinomycetes</taxon>
        <taxon>Streptosporangiales</taxon>
        <taxon>Nocardiopsidaceae</taxon>
        <taxon>Nocardiopsis</taxon>
    </lineage>
</organism>
<dbReference type="Gene3D" id="1.10.10.60">
    <property type="entry name" value="Homeodomain-like"/>
    <property type="match status" value="1"/>
</dbReference>
<evidence type="ECO:0000313" key="8">
    <source>
        <dbReference type="Proteomes" id="UP000572635"/>
    </source>
</evidence>
<dbReference type="Pfam" id="PF00440">
    <property type="entry name" value="TetR_N"/>
    <property type="match status" value="1"/>
</dbReference>
<proteinExistence type="predicted"/>
<dbReference type="Pfam" id="PF02909">
    <property type="entry name" value="TetR_C_1"/>
    <property type="match status" value="1"/>
</dbReference>
<evidence type="ECO:0000256" key="3">
    <source>
        <dbReference type="ARBA" id="ARBA00023163"/>
    </source>
</evidence>
<name>A0A7W8QHE8_9ACTN</name>
<feature type="region of interest" description="Disordered" evidence="5">
    <location>
        <begin position="1"/>
        <end position="29"/>
    </location>
</feature>
<feature type="domain" description="HTH tetR-type" evidence="6">
    <location>
        <begin position="30"/>
        <end position="90"/>
    </location>
</feature>
<keyword evidence="2 4" id="KW-0238">DNA-binding</keyword>
<evidence type="ECO:0000256" key="2">
    <source>
        <dbReference type="ARBA" id="ARBA00023125"/>
    </source>
</evidence>
<dbReference type="EMBL" id="JACHDB010000001">
    <property type="protein sequence ID" value="MBB5430507.1"/>
    <property type="molecule type" value="Genomic_DNA"/>
</dbReference>
<keyword evidence="8" id="KW-1185">Reference proteome</keyword>
<keyword evidence="3" id="KW-0804">Transcription</keyword>
<evidence type="ECO:0000259" key="6">
    <source>
        <dbReference type="PROSITE" id="PS50977"/>
    </source>
</evidence>
<dbReference type="PANTHER" id="PTHR30055:SF151">
    <property type="entry name" value="TRANSCRIPTIONAL REGULATORY PROTEIN"/>
    <property type="match status" value="1"/>
</dbReference>
<dbReference type="Proteomes" id="UP000572635">
    <property type="component" value="Unassembled WGS sequence"/>
</dbReference>
<evidence type="ECO:0000256" key="4">
    <source>
        <dbReference type="PROSITE-ProRule" id="PRU00335"/>
    </source>
</evidence>
<sequence length="246" mass="27477">MSERHTSDPTPALRLLWGERPEPRRGPRRGLDLDRIVAAAVELADEEGERGLSMRGVASRLGIGTASLYTYVPSRTELTALMLDAVIAESPLPEDLPGTWRERVEAWARHDWRMFRSRPWTLRLIERPLLGPSLLAWYESALRVLSENGLSPVENASVIESVDAYVQGVARLTADQEESHAGNAEPWAARHRAYIAERVDFSAHPLWTEAALSGAIAGPADHFESGLRFLLDGVEADVRRRAERRD</sequence>
<dbReference type="InterPro" id="IPR009057">
    <property type="entry name" value="Homeodomain-like_sf"/>
</dbReference>
<accession>A0A7W8QHE8</accession>
<dbReference type="SUPFAM" id="SSF46689">
    <property type="entry name" value="Homeodomain-like"/>
    <property type="match status" value="1"/>
</dbReference>
<dbReference type="GO" id="GO:0045892">
    <property type="term" value="P:negative regulation of DNA-templated transcription"/>
    <property type="evidence" value="ECO:0007669"/>
    <property type="project" value="InterPro"/>
</dbReference>